<evidence type="ECO:0000256" key="4">
    <source>
        <dbReference type="ARBA" id="ARBA00022806"/>
    </source>
</evidence>
<dbReference type="GO" id="GO:0006302">
    <property type="term" value="P:double-strand break repair"/>
    <property type="evidence" value="ECO:0007669"/>
    <property type="project" value="UniProtKB-ARBA"/>
</dbReference>
<dbReference type="GO" id="GO:0006366">
    <property type="term" value="P:transcription by RNA polymerase II"/>
    <property type="evidence" value="ECO:0007669"/>
    <property type="project" value="UniProtKB-ARBA"/>
</dbReference>
<dbReference type="GO" id="GO:0005634">
    <property type="term" value="C:nucleus"/>
    <property type="evidence" value="ECO:0007669"/>
    <property type="project" value="UniProtKB-SubCell"/>
</dbReference>
<keyword evidence="6" id="KW-0804">Transcription</keyword>
<dbReference type="PANTHER" id="PTHR10799">
    <property type="entry name" value="SNF2/RAD54 HELICASE FAMILY"/>
    <property type="match status" value="1"/>
</dbReference>
<dbReference type="InterPro" id="IPR038718">
    <property type="entry name" value="SNF2-like_sf"/>
</dbReference>
<reference evidence="16" key="1">
    <citation type="submission" date="2023-07" db="EMBL/GenBank/DDBJ databases">
        <title>A draft genome of Kazachstania heterogenica Y-27499.</title>
        <authorList>
            <person name="Donic C."/>
            <person name="Kralova J.S."/>
            <person name="Fidel L."/>
            <person name="Ben-Dor S."/>
            <person name="Jung S."/>
        </authorList>
    </citation>
    <scope>NUCLEOTIDE SEQUENCE [LARGE SCALE GENOMIC DNA]</scope>
    <source>
        <strain evidence="16">Y27499</strain>
    </source>
</reference>
<dbReference type="PROSITE" id="PS51204">
    <property type="entry name" value="HSA"/>
    <property type="match status" value="1"/>
</dbReference>
<dbReference type="SUPFAM" id="SSF47370">
    <property type="entry name" value="Bromodomain"/>
    <property type="match status" value="1"/>
</dbReference>
<keyword evidence="4" id="KW-0347">Helicase</keyword>
<evidence type="ECO:0000256" key="9">
    <source>
        <dbReference type="PROSITE-ProRule" id="PRU00035"/>
    </source>
</evidence>
<sequence>MLEQTTPVITTISATNSELNNNTSQIIEGISVDNNNNHNLSSDEQIETIKNISIINIPKPETLDQLDQLIYRYRSIYDKITSTFPSPNEHPNNLTDINTKENNENVKLEINAIERVLESISNDHQYYKENLAHLTKTMKQDAILDDTEIFKEILALQLLEKNLDIPEGLLDIDEESTNNSTTLRNNDLTHSNLNNLSLNKISISPNFDITIKNFGLENKFFNNNNKSILGRSENEDIVSNQIAQRIYELERLPGNLGTYSLDDSLEFLTKYDLPTNIDKLKLKALVELKSLKLLTKQKQLRQKLVNNVTSQAHHLIPELRDSPYTMAAQRSVQVRTKVIVPQTARIAEELERQQFLEKRKKERTMQQQKINILIEYQQEKSENHWSLRDRCNHFGKLCQTTHTQIEKDEQKRIERTAKQRLAALKSNDEEAYLKLLDQTKDTRITQLLKQTNNFLDSLSQAVRVQQNEAKLLRGEEIPIISDEEREKIDYYEVAHRIKEKIEKQPSILVGGTLKEYQLRGLEWMVSLYNNHLNGILADEMGLGKTIQSISLITYLYEIKNNPGPYLVIVPLSTITNWTLEFEKWAPSLTTVVYKGTPNQRKSLQHQIKIGNFDVLLTTYEYIIKDRPLLCKHDWAHMIIDEGHRMKNTQSKLSSTIQRYYKTQNRLILTGTPLQNNLPELWALLNFVLPKIFNSAKTFEDWFNTPFANTGTQEKLELTEEETLLVIRRLHKVLRPFLLRRLKKEVEKDLPDKVEKVIKCKLSGLQQQLYEQMLKHNALFVGAGTEGATKSGIKGLNNKIMQLRKICNHPFVFDEVEAVVNPSRGNSDILYRVSGKFELLDRILPKFRASGHRVLIFFQMTQVMDIMEDFLRMRDLKYMRLDGGTKAEDRNSMLKLFNAPDSEYFCFLLSTRAGGLGLNLQTADTVIIFDTDWNPHQDLQAQDRAHRIGQKNEVRILRLITTDSVEEVILERAMQKLDIDGKVIQAGKFDNKSTAEEQEAFLRRLLENESSKDNDGSAELDDDELNEILARSDEEKKLFDQMDKERISNEVKAAKKLHLKKPLPRLIQLNELPSVFTEDISKHLEHEPEEMNKTRRTKRVYYDDGLTEEQFLEAVENENITLEEAIEKKRQERERRQRKKKLKEKNTENKLPEDMPHIDKEIEENKEANTTNHVSAASSKELKEKENVDQKIPKQPRRSTRHRSKRKAAVLDNEDQNTPSEKLNASSSDIANSEEINDPQVKKRKLRVKVSLKGAEIIDDISLNNEEQNSKKVSNPPKPVVKIVNKKCKAKKLDDANDNSTTSDSKSKQKQPHVRVKVKVVKKAPTKKDIRLLVESLVNEIRKIKDETDKHLRTEIFEALPSKKEYPDYYEVIKTPISIEKILSSAKRLSFKTLEDVKEKFDIMFDNARFYNEEGSWVYNDATILKEFTDKWFTDHISQTKP</sequence>
<keyword evidence="7 9" id="KW-0103">Bromodomain</keyword>
<gene>
    <name evidence="15" type="ORF">RI543_003117</name>
</gene>
<evidence type="ECO:0000256" key="2">
    <source>
        <dbReference type="ARBA" id="ARBA00022741"/>
    </source>
</evidence>
<feature type="region of interest" description="Disordered" evidence="10">
    <location>
        <begin position="1266"/>
        <end position="1313"/>
    </location>
</feature>
<dbReference type="PROSITE" id="PS51194">
    <property type="entry name" value="HELICASE_CTER"/>
    <property type="match status" value="1"/>
</dbReference>
<evidence type="ECO:0000259" key="14">
    <source>
        <dbReference type="PROSITE" id="PS51204"/>
    </source>
</evidence>
<dbReference type="PROSITE" id="PS51192">
    <property type="entry name" value="HELICASE_ATP_BIND_1"/>
    <property type="match status" value="1"/>
</dbReference>
<feature type="compositionally biased region" description="Polar residues" evidence="10">
    <location>
        <begin position="1215"/>
        <end position="1230"/>
    </location>
</feature>
<evidence type="ECO:0000313" key="15">
    <source>
        <dbReference type="EMBL" id="KAK5779229.1"/>
    </source>
</evidence>
<dbReference type="SMART" id="SM01314">
    <property type="entry name" value="SnAC"/>
    <property type="match status" value="1"/>
</dbReference>
<evidence type="ECO:0000256" key="1">
    <source>
        <dbReference type="ARBA" id="ARBA00004123"/>
    </source>
</evidence>
<keyword evidence="5" id="KW-0067">ATP-binding</keyword>
<dbReference type="InterPro" id="IPR000330">
    <property type="entry name" value="SNF2_N"/>
</dbReference>
<dbReference type="FunFam" id="3.40.50.300:FF:000843">
    <property type="entry name" value="Chromatin structure-remodeling complex subunit snf21"/>
    <property type="match status" value="1"/>
</dbReference>
<feature type="domain" description="HSA" evidence="14">
    <location>
        <begin position="353"/>
        <end position="426"/>
    </location>
</feature>
<feature type="domain" description="Helicase ATP-binding" evidence="12">
    <location>
        <begin position="525"/>
        <end position="690"/>
    </location>
</feature>
<keyword evidence="2" id="KW-0547">Nucleotide-binding</keyword>
<feature type="compositionally biased region" description="Basic and acidic residues" evidence="10">
    <location>
        <begin position="1179"/>
        <end position="1191"/>
    </location>
</feature>
<dbReference type="InterPro" id="IPR036427">
    <property type="entry name" value="Bromodomain-like_sf"/>
</dbReference>
<dbReference type="SMART" id="SM00487">
    <property type="entry name" value="DEXDc"/>
    <property type="match status" value="1"/>
</dbReference>
<dbReference type="InterPro" id="IPR014001">
    <property type="entry name" value="Helicase_ATP-bd"/>
</dbReference>
<dbReference type="InterPro" id="IPR049730">
    <property type="entry name" value="SNF2/RAD54-like_C"/>
</dbReference>
<dbReference type="Gene3D" id="3.40.50.10810">
    <property type="entry name" value="Tandem AAA-ATPase domain"/>
    <property type="match status" value="1"/>
</dbReference>
<feature type="compositionally biased region" description="Basic residues" evidence="10">
    <location>
        <begin position="1193"/>
        <end position="1207"/>
    </location>
</feature>
<evidence type="ECO:0000256" key="10">
    <source>
        <dbReference type="SAM" id="MobiDB-lite"/>
    </source>
</evidence>
<evidence type="ECO:0000256" key="3">
    <source>
        <dbReference type="ARBA" id="ARBA00022801"/>
    </source>
</evidence>
<dbReference type="Pfam" id="PF00271">
    <property type="entry name" value="Helicase_C"/>
    <property type="match status" value="1"/>
</dbReference>
<dbReference type="Pfam" id="PF00176">
    <property type="entry name" value="SNF2-rel_dom"/>
    <property type="match status" value="1"/>
</dbReference>
<dbReference type="SMART" id="SM00490">
    <property type="entry name" value="HELICc"/>
    <property type="match status" value="1"/>
</dbReference>
<accession>A0AAN7WJ47</accession>
<evidence type="ECO:0000259" key="11">
    <source>
        <dbReference type="PROSITE" id="PS50014"/>
    </source>
</evidence>
<dbReference type="GO" id="GO:0006338">
    <property type="term" value="P:chromatin remodeling"/>
    <property type="evidence" value="ECO:0007669"/>
    <property type="project" value="UniProtKB-ARBA"/>
</dbReference>
<dbReference type="GO" id="GO:0016787">
    <property type="term" value="F:hydrolase activity"/>
    <property type="evidence" value="ECO:0007669"/>
    <property type="project" value="UniProtKB-KW"/>
</dbReference>
<dbReference type="GO" id="GO:0140008">
    <property type="term" value="F:histone H4 reader activity"/>
    <property type="evidence" value="ECO:0007669"/>
    <property type="project" value="UniProtKB-ARBA"/>
</dbReference>
<keyword evidence="3" id="KW-0378">Hydrolase</keyword>
<evidence type="ECO:0000256" key="8">
    <source>
        <dbReference type="ARBA" id="ARBA00023242"/>
    </source>
</evidence>
<dbReference type="FunFam" id="3.40.50.10810:FF:000008">
    <property type="entry name" value="Chromatin structure-remodeling complex subunit snf21"/>
    <property type="match status" value="1"/>
</dbReference>
<dbReference type="Pfam" id="PF07529">
    <property type="entry name" value="HSA"/>
    <property type="match status" value="1"/>
</dbReference>
<comment type="caution">
    <text evidence="15">The sequence shown here is derived from an EMBL/GenBank/DDBJ whole genome shotgun (WGS) entry which is preliminary data.</text>
</comment>
<dbReference type="InterPro" id="IPR029295">
    <property type="entry name" value="SnAC"/>
</dbReference>
<dbReference type="Gene3D" id="1.20.5.170">
    <property type="match status" value="1"/>
</dbReference>
<organism evidence="15 16">
    <name type="scientific">Arxiozyma heterogenica</name>
    <dbReference type="NCBI Taxonomy" id="278026"/>
    <lineage>
        <taxon>Eukaryota</taxon>
        <taxon>Fungi</taxon>
        <taxon>Dikarya</taxon>
        <taxon>Ascomycota</taxon>
        <taxon>Saccharomycotina</taxon>
        <taxon>Saccharomycetes</taxon>
        <taxon>Saccharomycetales</taxon>
        <taxon>Saccharomycetaceae</taxon>
        <taxon>Arxiozyma</taxon>
    </lineage>
</organism>
<dbReference type="CDD" id="cd18793">
    <property type="entry name" value="SF2_C_SNF"/>
    <property type="match status" value="1"/>
</dbReference>
<dbReference type="InterPro" id="IPR027417">
    <property type="entry name" value="P-loop_NTPase"/>
</dbReference>
<dbReference type="InterPro" id="IPR001487">
    <property type="entry name" value="Bromodomain"/>
</dbReference>
<feature type="domain" description="Helicase C-terminal" evidence="13">
    <location>
        <begin position="838"/>
        <end position="999"/>
    </location>
</feature>
<feature type="region of interest" description="Disordered" evidence="10">
    <location>
        <begin position="1124"/>
        <end position="1242"/>
    </location>
</feature>
<dbReference type="Proteomes" id="UP001306508">
    <property type="component" value="Unassembled WGS sequence"/>
</dbReference>
<name>A0AAN7WJ47_9SACH</name>
<feature type="compositionally biased region" description="Low complexity" evidence="10">
    <location>
        <begin position="1270"/>
        <end position="1282"/>
    </location>
</feature>
<evidence type="ECO:0000256" key="6">
    <source>
        <dbReference type="ARBA" id="ARBA00023015"/>
    </source>
</evidence>
<proteinExistence type="predicted"/>
<dbReference type="SUPFAM" id="SSF52540">
    <property type="entry name" value="P-loop containing nucleoside triphosphate hydrolases"/>
    <property type="match status" value="2"/>
</dbReference>
<dbReference type="Pfam" id="PF00439">
    <property type="entry name" value="Bromodomain"/>
    <property type="match status" value="1"/>
</dbReference>
<protein>
    <submittedName>
        <fullName evidence="15">Uncharacterized protein</fullName>
    </submittedName>
</protein>
<dbReference type="Gene3D" id="3.40.50.300">
    <property type="entry name" value="P-loop containing nucleotide triphosphate hydrolases"/>
    <property type="match status" value="1"/>
</dbReference>
<dbReference type="PROSITE" id="PS50014">
    <property type="entry name" value="BROMODOMAIN_2"/>
    <property type="match status" value="1"/>
</dbReference>
<evidence type="ECO:0000259" key="13">
    <source>
        <dbReference type="PROSITE" id="PS51194"/>
    </source>
</evidence>
<feature type="domain" description="Bromo" evidence="11">
    <location>
        <begin position="1348"/>
        <end position="1418"/>
    </location>
</feature>
<keyword evidence="16" id="KW-1185">Reference proteome</keyword>
<evidence type="ECO:0000313" key="16">
    <source>
        <dbReference type="Proteomes" id="UP001306508"/>
    </source>
</evidence>
<evidence type="ECO:0000256" key="5">
    <source>
        <dbReference type="ARBA" id="ARBA00022840"/>
    </source>
</evidence>
<dbReference type="Pfam" id="PF14619">
    <property type="entry name" value="SnAC"/>
    <property type="match status" value="1"/>
</dbReference>
<dbReference type="GO" id="GO:0004386">
    <property type="term" value="F:helicase activity"/>
    <property type="evidence" value="ECO:0007669"/>
    <property type="project" value="UniProtKB-KW"/>
</dbReference>
<feature type="compositionally biased region" description="Basic and acidic residues" evidence="10">
    <location>
        <begin position="1143"/>
        <end position="1166"/>
    </location>
</feature>
<evidence type="ECO:0000259" key="12">
    <source>
        <dbReference type="PROSITE" id="PS51192"/>
    </source>
</evidence>
<comment type="subcellular location">
    <subcellularLocation>
        <location evidence="1">Nucleus</location>
    </subcellularLocation>
</comment>
<feature type="compositionally biased region" description="Basic and acidic residues" evidence="10">
    <location>
        <begin position="1124"/>
        <end position="1134"/>
    </location>
</feature>
<dbReference type="Gene3D" id="1.20.920.10">
    <property type="entry name" value="Bromodomain-like"/>
    <property type="match status" value="1"/>
</dbReference>
<keyword evidence="6" id="KW-0805">Transcription regulation</keyword>
<dbReference type="EMBL" id="JAWIZZ010000047">
    <property type="protein sequence ID" value="KAK5779229.1"/>
    <property type="molecule type" value="Genomic_DNA"/>
</dbReference>
<feature type="compositionally biased region" description="Polar residues" evidence="10">
    <location>
        <begin position="1167"/>
        <end position="1177"/>
    </location>
</feature>
<dbReference type="GO" id="GO:0005524">
    <property type="term" value="F:ATP binding"/>
    <property type="evidence" value="ECO:0007669"/>
    <property type="project" value="UniProtKB-KW"/>
</dbReference>
<dbReference type="InterPro" id="IPR014012">
    <property type="entry name" value="HSA_dom"/>
</dbReference>
<evidence type="ECO:0000256" key="7">
    <source>
        <dbReference type="ARBA" id="ARBA00023117"/>
    </source>
</evidence>
<dbReference type="SMART" id="SM00297">
    <property type="entry name" value="BROMO"/>
    <property type="match status" value="1"/>
</dbReference>
<keyword evidence="8" id="KW-0539">Nucleus</keyword>
<dbReference type="CDD" id="cd17996">
    <property type="entry name" value="DEXHc_SMARCA2_SMARCA4"/>
    <property type="match status" value="1"/>
</dbReference>
<dbReference type="GO" id="GO:0042393">
    <property type="term" value="F:histone binding"/>
    <property type="evidence" value="ECO:0007669"/>
    <property type="project" value="InterPro"/>
</dbReference>
<dbReference type="GO" id="GO:0010468">
    <property type="term" value="P:regulation of gene expression"/>
    <property type="evidence" value="ECO:0007669"/>
    <property type="project" value="UniProtKB-ARBA"/>
</dbReference>
<dbReference type="InterPro" id="IPR001650">
    <property type="entry name" value="Helicase_C-like"/>
</dbReference>